<dbReference type="Pfam" id="PF05641">
    <property type="entry name" value="Agenet"/>
    <property type="match status" value="2"/>
</dbReference>
<dbReference type="RefSeq" id="XP_024927971.3">
    <property type="nucleotide sequence ID" value="XM_025072203.3"/>
</dbReference>
<proteinExistence type="predicted"/>
<dbReference type="Gene3D" id="2.30.30.140">
    <property type="match status" value="1"/>
</dbReference>
<keyword evidence="2" id="KW-1185">Reference proteome</keyword>
<dbReference type="PANTHER" id="PTHR31917:SF147">
    <property type="entry name" value="AGENET DOMAIN-CONTAINING PROTEIN"/>
    <property type="match status" value="1"/>
</dbReference>
<organism evidence="2 3">
    <name type="scientific">Ziziphus jujuba</name>
    <name type="common">Chinese jujube</name>
    <name type="synonym">Ziziphus sativa</name>
    <dbReference type="NCBI Taxonomy" id="326968"/>
    <lineage>
        <taxon>Eukaryota</taxon>
        <taxon>Viridiplantae</taxon>
        <taxon>Streptophyta</taxon>
        <taxon>Embryophyta</taxon>
        <taxon>Tracheophyta</taxon>
        <taxon>Spermatophyta</taxon>
        <taxon>Magnoliopsida</taxon>
        <taxon>eudicotyledons</taxon>
        <taxon>Gunneridae</taxon>
        <taxon>Pentapetalae</taxon>
        <taxon>rosids</taxon>
        <taxon>fabids</taxon>
        <taxon>Rosales</taxon>
        <taxon>Rhamnaceae</taxon>
        <taxon>Paliureae</taxon>
        <taxon>Ziziphus</taxon>
    </lineage>
</organism>
<protein>
    <submittedName>
        <fullName evidence="3">Protein AGENET DOMAIN (AGD)-CONTAINING P1-like</fullName>
    </submittedName>
</protein>
<evidence type="ECO:0000313" key="3">
    <source>
        <dbReference type="RefSeq" id="XP_024927971.3"/>
    </source>
</evidence>
<dbReference type="InParanoid" id="A0A6P6G1K8"/>
<feature type="domain" description="Agenet" evidence="1">
    <location>
        <begin position="92"/>
        <end position="148"/>
    </location>
</feature>
<dbReference type="PANTHER" id="PTHR31917">
    <property type="entry name" value="AGENET DOMAIN-CONTAINING PROTEIN-RELATED"/>
    <property type="match status" value="1"/>
</dbReference>
<dbReference type="SUPFAM" id="SSF54160">
    <property type="entry name" value="Chromo domain-like"/>
    <property type="match status" value="1"/>
</dbReference>
<feature type="domain" description="Agenet" evidence="1">
    <location>
        <begin position="175"/>
        <end position="243"/>
    </location>
</feature>
<dbReference type="InterPro" id="IPR016197">
    <property type="entry name" value="Chromo-like_dom_sf"/>
</dbReference>
<sequence length="321" mass="36369">MADEIGNYLEAGQEVEVINKVPNKHTMMLPAIIIQKGSDTAFLVEYKAASVAKPESSKIGSGSKRKSTGGVSREEVDVELLRPVPARESDDYEFRFAEKVDALFGEGWRYGVVVDVKKNLTFDIFLEFEKKPLKFALSEIRVHRDWVNGAWDPPLQEKQEMDVSVAAEETPKKKMKLSKGADVEVRSDEDGLQGAWFAATVVKTLGKDKFLIEHKNIMSNDKKELLTEEVDSQHVRPNPPECVAVDAFSLNEKVDAMYRDAWWEGEIIKVLRGGKYRVHFEGTGDRMTFEHSLLRQHQDWTDGKWVLASQATEDKSHKTDP</sequence>
<dbReference type="SMART" id="SM00743">
    <property type="entry name" value="Agenet"/>
    <property type="match status" value="3"/>
</dbReference>
<dbReference type="AlphaFoldDB" id="A0A6P6G1K8"/>
<dbReference type="InterPro" id="IPR014002">
    <property type="entry name" value="Agenet_dom_plant"/>
</dbReference>
<dbReference type="CDD" id="cd20406">
    <property type="entry name" value="Tudor_Agenet_AtDUF_rpt2_4"/>
    <property type="match status" value="1"/>
</dbReference>
<dbReference type="CDD" id="cd20405">
    <property type="entry name" value="Tudor_Agenet_AtDUF_rpt1_3"/>
    <property type="match status" value="1"/>
</dbReference>
<accession>A0A6P6G1K8</accession>
<dbReference type="KEGG" id="zju:107414912"/>
<reference evidence="3" key="1">
    <citation type="submission" date="2025-08" db="UniProtKB">
        <authorList>
            <consortium name="RefSeq"/>
        </authorList>
    </citation>
    <scope>IDENTIFICATION</scope>
    <source>
        <tissue evidence="3">Seedling</tissue>
    </source>
</reference>
<name>A0A6P6G1K8_ZIZJJ</name>
<dbReference type="InterPro" id="IPR008395">
    <property type="entry name" value="Agenet-like_dom"/>
</dbReference>
<dbReference type="GeneID" id="107414912"/>
<feature type="domain" description="Agenet" evidence="1">
    <location>
        <begin position="246"/>
        <end position="302"/>
    </location>
</feature>
<gene>
    <name evidence="3" type="primary">LOC107414912</name>
</gene>
<evidence type="ECO:0000259" key="1">
    <source>
        <dbReference type="SMART" id="SM00743"/>
    </source>
</evidence>
<dbReference type="Proteomes" id="UP001652623">
    <property type="component" value="Chromosome 8"/>
</dbReference>
<evidence type="ECO:0000313" key="2">
    <source>
        <dbReference type="Proteomes" id="UP001652623"/>
    </source>
</evidence>